<dbReference type="PANTHER" id="PTHR10373">
    <property type="entry name" value="TRANSCRIPTION FACTOR 7 FAMILY MEMBER"/>
    <property type="match status" value="1"/>
</dbReference>
<keyword evidence="3" id="KW-0238">DNA-binding</keyword>
<feature type="region of interest" description="Disordered" evidence="7">
    <location>
        <begin position="269"/>
        <end position="302"/>
    </location>
</feature>
<dbReference type="InterPro" id="IPR024940">
    <property type="entry name" value="TCF/LEF"/>
</dbReference>
<feature type="compositionally biased region" description="Low complexity" evidence="7">
    <location>
        <begin position="87"/>
        <end position="98"/>
    </location>
</feature>
<dbReference type="STRING" id="151549.A0A4C1TX31"/>
<feature type="compositionally biased region" description="Basic and acidic residues" evidence="7">
    <location>
        <begin position="21"/>
        <end position="47"/>
    </location>
</feature>
<dbReference type="Gene3D" id="4.10.900.10">
    <property type="entry name" value="TCF3-CBD (Catenin binding domain)"/>
    <property type="match status" value="1"/>
</dbReference>
<evidence type="ECO:0000313" key="9">
    <source>
        <dbReference type="EMBL" id="GBP18582.1"/>
    </source>
</evidence>
<dbReference type="InterPro" id="IPR013558">
    <property type="entry name" value="CTNNB1-bd_N"/>
</dbReference>
<dbReference type="GO" id="GO:1990907">
    <property type="term" value="C:beta-catenin-TCF complex"/>
    <property type="evidence" value="ECO:0007669"/>
    <property type="project" value="TreeGrafter"/>
</dbReference>
<feature type="compositionally biased region" description="Low complexity" evidence="7">
    <location>
        <begin position="1"/>
        <end position="12"/>
    </location>
</feature>
<organism evidence="9 10">
    <name type="scientific">Eumeta variegata</name>
    <name type="common">Bagworm moth</name>
    <name type="synonym">Eumeta japonica</name>
    <dbReference type="NCBI Taxonomy" id="151549"/>
    <lineage>
        <taxon>Eukaryota</taxon>
        <taxon>Metazoa</taxon>
        <taxon>Ecdysozoa</taxon>
        <taxon>Arthropoda</taxon>
        <taxon>Hexapoda</taxon>
        <taxon>Insecta</taxon>
        <taxon>Pterygota</taxon>
        <taxon>Neoptera</taxon>
        <taxon>Endopterygota</taxon>
        <taxon>Lepidoptera</taxon>
        <taxon>Glossata</taxon>
        <taxon>Ditrysia</taxon>
        <taxon>Tineoidea</taxon>
        <taxon>Psychidae</taxon>
        <taxon>Oiketicinae</taxon>
        <taxon>Eumeta</taxon>
    </lineage>
</organism>
<dbReference type="PANTHER" id="PTHR10373:SF38">
    <property type="entry name" value="PROTEIN PANGOLIN, ISOFORM J"/>
    <property type="match status" value="1"/>
</dbReference>
<gene>
    <name evidence="9" type="ORF">EVAR_14352_1</name>
</gene>
<comment type="subcellular location">
    <subcellularLocation>
        <location evidence="1">Nucleus</location>
    </subcellularLocation>
</comment>
<dbReference type="GO" id="GO:0000785">
    <property type="term" value="C:chromatin"/>
    <property type="evidence" value="ECO:0007669"/>
    <property type="project" value="TreeGrafter"/>
</dbReference>
<evidence type="ECO:0000256" key="5">
    <source>
        <dbReference type="ARBA" id="ARBA00023163"/>
    </source>
</evidence>
<evidence type="ECO:0000256" key="6">
    <source>
        <dbReference type="ARBA" id="ARBA00023242"/>
    </source>
</evidence>
<protein>
    <recommendedName>
        <fullName evidence="8">CTNNB1 binding N-teminal domain-containing protein</fullName>
    </recommendedName>
</protein>
<keyword evidence="5" id="KW-0804">Transcription</keyword>
<keyword evidence="10" id="KW-1185">Reference proteome</keyword>
<evidence type="ECO:0000256" key="4">
    <source>
        <dbReference type="ARBA" id="ARBA00023159"/>
    </source>
</evidence>
<evidence type="ECO:0000256" key="1">
    <source>
        <dbReference type="ARBA" id="ARBA00004123"/>
    </source>
</evidence>
<keyword evidence="6" id="KW-0539">Nucleus</keyword>
<feature type="region of interest" description="Disordered" evidence="7">
    <location>
        <begin position="60"/>
        <end position="98"/>
    </location>
</feature>
<evidence type="ECO:0000256" key="3">
    <source>
        <dbReference type="ARBA" id="ARBA00023125"/>
    </source>
</evidence>
<evidence type="ECO:0000313" key="10">
    <source>
        <dbReference type="Proteomes" id="UP000299102"/>
    </source>
</evidence>
<evidence type="ECO:0000259" key="8">
    <source>
        <dbReference type="Pfam" id="PF08347"/>
    </source>
</evidence>
<sequence>MPHAHSSSAASSGGDDLGSTDEIKVFKDEGDGEDEKSSSENLREEKSSLIDWTESEVVMHPRRDASASRCPRLRSKTRSSRTRADAHTAAAHTRALSHPRTDNFSYDKAALCARDARSVTSRFRPGSWVSYWVSSRDALIRRNSIIFVGRLLPRSLECNVDDQLKTEDETKPNCVFKELRRKRWYWLIVVTGSARARPMHRWRRITHANAAITLSDSHIARRGHKSPAAVASKHAEYKNLSGTVEKKRFRAISESITYYRAADKGIAPVGSPAGRRRARRRCRRTRSGGGRSRQGRVDNPRPVSECVNVNKCDSVWRRKGRKGYPAFGSRRCFEEHTKPSAPDDVTASVTTIVNSPYVVCIPQTLQHGMKSDYFVTKKKNIETFIMGEFRRSVRALTTSSVQYSNARGREKERYTKVESRREKETHSVYSRRGRAAEDARAAAAGRVAAIACAGDASAVARSNCFIAFTMFDGFFYSLQLSVIAITPDFDHSTLERLGPLVLHAVLLRVEDFYKTVVTYWDTKVRYHGALRPT</sequence>
<dbReference type="Pfam" id="PF08347">
    <property type="entry name" value="CTNNB1_binding"/>
    <property type="match status" value="1"/>
</dbReference>
<dbReference type="GO" id="GO:0000978">
    <property type="term" value="F:RNA polymerase II cis-regulatory region sequence-specific DNA binding"/>
    <property type="evidence" value="ECO:0007669"/>
    <property type="project" value="TreeGrafter"/>
</dbReference>
<keyword evidence="2" id="KW-0805">Transcription regulation</keyword>
<dbReference type="InterPro" id="IPR027397">
    <property type="entry name" value="Catenin-bd_sf"/>
</dbReference>
<dbReference type="GO" id="GO:0060070">
    <property type="term" value="P:canonical Wnt signaling pathway"/>
    <property type="evidence" value="ECO:0007669"/>
    <property type="project" value="TreeGrafter"/>
</dbReference>
<feature type="region of interest" description="Disordered" evidence="7">
    <location>
        <begin position="1"/>
        <end position="47"/>
    </location>
</feature>
<dbReference type="OrthoDB" id="2307332at2759"/>
<feature type="compositionally biased region" description="Basic residues" evidence="7">
    <location>
        <begin position="71"/>
        <end position="81"/>
    </location>
</feature>
<dbReference type="GO" id="GO:0000981">
    <property type="term" value="F:DNA-binding transcription factor activity, RNA polymerase II-specific"/>
    <property type="evidence" value="ECO:0007669"/>
    <property type="project" value="TreeGrafter"/>
</dbReference>
<name>A0A4C1TX31_EUMVA</name>
<dbReference type="AlphaFoldDB" id="A0A4C1TX31"/>
<dbReference type="Proteomes" id="UP000299102">
    <property type="component" value="Unassembled WGS sequence"/>
</dbReference>
<dbReference type="EMBL" id="BGZK01000099">
    <property type="protein sequence ID" value="GBP18582.1"/>
    <property type="molecule type" value="Genomic_DNA"/>
</dbReference>
<dbReference type="GO" id="GO:0009887">
    <property type="term" value="P:animal organ morphogenesis"/>
    <property type="evidence" value="ECO:0007669"/>
    <property type="project" value="UniProtKB-ARBA"/>
</dbReference>
<evidence type="ECO:0000256" key="7">
    <source>
        <dbReference type="SAM" id="MobiDB-lite"/>
    </source>
</evidence>
<keyword evidence="4" id="KW-0010">Activator</keyword>
<proteinExistence type="predicted"/>
<reference evidence="9 10" key="1">
    <citation type="journal article" date="2019" name="Commun. Biol.">
        <title>The bagworm genome reveals a unique fibroin gene that provides high tensile strength.</title>
        <authorList>
            <person name="Kono N."/>
            <person name="Nakamura H."/>
            <person name="Ohtoshi R."/>
            <person name="Tomita M."/>
            <person name="Numata K."/>
            <person name="Arakawa K."/>
        </authorList>
    </citation>
    <scope>NUCLEOTIDE SEQUENCE [LARGE SCALE GENOMIC DNA]</scope>
</reference>
<feature type="domain" description="CTNNB1 binding N-teminal" evidence="8">
    <location>
        <begin position="12"/>
        <end position="86"/>
    </location>
</feature>
<evidence type="ECO:0000256" key="2">
    <source>
        <dbReference type="ARBA" id="ARBA00023015"/>
    </source>
</evidence>
<comment type="caution">
    <text evidence="9">The sequence shown here is derived from an EMBL/GenBank/DDBJ whole genome shotgun (WGS) entry which is preliminary data.</text>
</comment>
<accession>A0A4C1TX31</accession>
<feature type="compositionally biased region" description="Basic residues" evidence="7">
    <location>
        <begin position="274"/>
        <end position="286"/>
    </location>
</feature>